<name>A0A975IXN8_9BACT</name>
<dbReference type="AlphaFoldDB" id="A0A975IXN8"/>
<sequence length="1192" mass="129067">MDPNRAVSRRPKPVDSDMRNNYMRADPGESGSKDAKDCEVLVPAERFSRQAIEATCANDVPSPEKIKWQLDQVSRALDTAERHAAEWGHASISSAVLVKGDMNRFGVGADVNYATVEGRIRTSQQGAASRLAEKSLGVKLEGEFGVDAIKKTEDEIYQTSKQNELLQQKLELKKSLLQLKKKQTELDKLDNADAGTVPLDSAAEDVPAGNTLPVPTRPDTTGVLPELPTPTAVSNNTNLTINGATTVAAQGLPSGIPPQPGAPDLATLALVADHLQLSEGDIAKQAASTVVTQKLMNYITSPIDGGSNSIPWFVVTQVSVSPGSRTGSDYIAETTLHPYYAKLDSNGCVAADWNPNRPHPTILAAFPLVEAQALDLRNSDRFETRFSLALAAKLIAEGKQAQAKFFLEKMTKIQQDIATRTLLPVVVPNSNGREVTYRFDPGLQGLVEPGNARKGSGLVLNATSVPALLVIMTDRKSLKDRNYLHFELGTRWIPKKQANIWSTTWNGITRNYNPRRGMAPSDVVEAAQGLDVARFHLGVVDTWLKSYPNRIAPGGDFGLALSQARSRLSGLEPKLGSSNSYVAFPSLYNITPSVLVNSRGEEQNIVINSFCVTEDAYKLGNLESISIGGYEFGKKIQAPALAALKADEQTLADAALLKGRSLRPYLSAPLVAGLDSGSRTVQMETLRRIPSERETILMNMDAARDKADEDKRIAQTNYNLQLEAKNRALRVKQDVRKEVDKADAVLKSLKKPAAGILEQNAGNPEVKRYNEAKENWDQKQVDAVNADKDAEIQVQRLAAQYVEVSQANQTANVIAAGPQVITEIVRKNADVEAKQKELALFGKLISAGENATLRFDPDRLRSLPAGSYSVIGNFKGPCSTVNGEKVHEILSRDLGKIEIKDPAPVAIDSYGDNVIPAKFPEGGKKMSVTGKGFGRVKRAMLDSSLADVIITSATDDMLQLLIRSAPSKDDKFILLSDSGGVWDPNAKNHPEVVGYVKIQSEPKPALSVTTSQPVQVAFDEPKVVLAGVFPDGIELYVQRQGKELEKVSSFKRMDKSLEYTIPNPVEDEAVKLVVKPGTANGSDQSVNVKVGKKLKLKFKELAFFPPSFDGPLTNDMSLKLLLADLDPSLKGKPVDVNIGGVTLQSEKLDDSGAIVVKGFSALKATGNLKVMVLVDNEIYTPASPLTVNAAKQ</sequence>
<evidence type="ECO:0000313" key="4">
    <source>
        <dbReference type="Proteomes" id="UP000676169"/>
    </source>
</evidence>
<evidence type="ECO:0000256" key="2">
    <source>
        <dbReference type="SAM" id="MobiDB-lite"/>
    </source>
</evidence>
<dbReference type="RefSeq" id="WP_211629443.1">
    <property type="nucleotide sequence ID" value="NZ_CP073100.1"/>
</dbReference>
<gene>
    <name evidence="3" type="ORF">KBB96_10915</name>
</gene>
<evidence type="ECO:0000313" key="3">
    <source>
        <dbReference type="EMBL" id="QUE49382.1"/>
    </source>
</evidence>
<protein>
    <submittedName>
        <fullName evidence="3">Uncharacterized protein</fullName>
    </submittedName>
</protein>
<reference evidence="3" key="1">
    <citation type="submission" date="2021-04" db="EMBL/GenBank/DDBJ databases">
        <title>Luteolibacter sp. 32A isolated from the skin of an Anderson's salamander (Ambystoma andersonii).</title>
        <authorList>
            <person name="Spergser J."/>
            <person name="Busse H.-J."/>
        </authorList>
    </citation>
    <scope>NUCLEOTIDE SEQUENCE</scope>
    <source>
        <strain evidence="3">32A</strain>
    </source>
</reference>
<proteinExistence type="predicted"/>
<dbReference type="KEGG" id="lamb:KBB96_10915"/>
<feature type="region of interest" description="Disordered" evidence="2">
    <location>
        <begin position="1"/>
        <end position="36"/>
    </location>
</feature>
<keyword evidence="1" id="KW-0175">Coiled coil</keyword>
<accession>A0A975IXN8</accession>
<organism evidence="3 4">
    <name type="scientific">Luteolibacter ambystomatis</name>
    <dbReference type="NCBI Taxonomy" id="2824561"/>
    <lineage>
        <taxon>Bacteria</taxon>
        <taxon>Pseudomonadati</taxon>
        <taxon>Verrucomicrobiota</taxon>
        <taxon>Verrucomicrobiia</taxon>
        <taxon>Verrucomicrobiales</taxon>
        <taxon>Verrucomicrobiaceae</taxon>
        <taxon>Luteolibacter</taxon>
    </lineage>
</organism>
<dbReference type="Proteomes" id="UP000676169">
    <property type="component" value="Chromosome"/>
</dbReference>
<evidence type="ECO:0000256" key="1">
    <source>
        <dbReference type="SAM" id="Coils"/>
    </source>
</evidence>
<keyword evidence="4" id="KW-1185">Reference proteome</keyword>
<feature type="coiled-coil region" evidence="1">
    <location>
        <begin position="149"/>
        <end position="192"/>
    </location>
</feature>
<feature type="region of interest" description="Disordered" evidence="2">
    <location>
        <begin position="197"/>
        <end position="237"/>
    </location>
</feature>
<dbReference type="EMBL" id="CP073100">
    <property type="protein sequence ID" value="QUE49382.1"/>
    <property type="molecule type" value="Genomic_DNA"/>
</dbReference>